<evidence type="ECO:0000313" key="1">
    <source>
        <dbReference type="EMBL" id="MFC7277271.1"/>
    </source>
</evidence>
<name>A0ABW2HZU3_9ACTN</name>
<dbReference type="EMBL" id="JBHTBJ010000021">
    <property type="protein sequence ID" value="MFC7277271.1"/>
    <property type="molecule type" value="Genomic_DNA"/>
</dbReference>
<accession>A0ABW2HZU3</accession>
<proteinExistence type="predicted"/>
<comment type="caution">
    <text evidence="1">The sequence shown here is derived from an EMBL/GenBank/DDBJ whole genome shotgun (WGS) entry which is preliminary data.</text>
</comment>
<sequence>MSARERALGRRDAPTALDAPAGRTQPLLIAAATRLFVPLVRNARAPDLSLLV</sequence>
<keyword evidence="2" id="KW-1185">Reference proteome</keyword>
<gene>
    <name evidence="1" type="ORF">ACFQS1_25040</name>
</gene>
<organism evidence="1 2">
    <name type="scientific">Paractinoplanes rhizophilus</name>
    <dbReference type="NCBI Taxonomy" id="1416877"/>
    <lineage>
        <taxon>Bacteria</taxon>
        <taxon>Bacillati</taxon>
        <taxon>Actinomycetota</taxon>
        <taxon>Actinomycetes</taxon>
        <taxon>Micromonosporales</taxon>
        <taxon>Micromonosporaceae</taxon>
        <taxon>Paractinoplanes</taxon>
    </lineage>
</organism>
<reference evidence="2" key="1">
    <citation type="journal article" date="2019" name="Int. J. Syst. Evol. Microbiol.">
        <title>The Global Catalogue of Microorganisms (GCM) 10K type strain sequencing project: providing services to taxonomists for standard genome sequencing and annotation.</title>
        <authorList>
            <consortium name="The Broad Institute Genomics Platform"/>
            <consortium name="The Broad Institute Genome Sequencing Center for Infectious Disease"/>
            <person name="Wu L."/>
            <person name="Ma J."/>
        </authorList>
    </citation>
    <scope>NUCLEOTIDE SEQUENCE [LARGE SCALE GENOMIC DNA]</scope>
    <source>
        <strain evidence="2">XZYJT-10</strain>
    </source>
</reference>
<protein>
    <submittedName>
        <fullName evidence="1">Uncharacterized protein</fullName>
    </submittedName>
</protein>
<dbReference type="RefSeq" id="WP_378972632.1">
    <property type="nucleotide sequence ID" value="NZ_JBHTBJ010000021.1"/>
</dbReference>
<dbReference type="Proteomes" id="UP001596548">
    <property type="component" value="Unassembled WGS sequence"/>
</dbReference>
<evidence type="ECO:0000313" key="2">
    <source>
        <dbReference type="Proteomes" id="UP001596548"/>
    </source>
</evidence>